<gene>
    <name evidence="1" type="ORF">DPM12_19090</name>
</gene>
<keyword evidence="1" id="KW-0808">Transferase</keyword>
<dbReference type="AlphaFoldDB" id="A0A329QIN7"/>
<dbReference type="Proteomes" id="UP000250462">
    <property type="component" value="Unassembled WGS sequence"/>
</dbReference>
<keyword evidence="1" id="KW-0418">Kinase</keyword>
<keyword evidence="2" id="KW-1185">Reference proteome</keyword>
<organism evidence="1 2">
    <name type="scientific">Phytoactinopolyspora halophila</name>
    <dbReference type="NCBI Taxonomy" id="1981511"/>
    <lineage>
        <taxon>Bacteria</taxon>
        <taxon>Bacillati</taxon>
        <taxon>Actinomycetota</taxon>
        <taxon>Actinomycetes</taxon>
        <taxon>Jiangellales</taxon>
        <taxon>Jiangellaceae</taxon>
        <taxon>Phytoactinopolyspora</taxon>
    </lineage>
</organism>
<reference evidence="1 2" key="1">
    <citation type="submission" date="2018-06" db="EMBL/GenBank/DDBJ databases">
        <title>Phytoactinopolyspora halophila sp. nov., a novel halophilic actinomycete isolated from a saline soil in China.</title>
        <authorList>
            <person name="Tang S.-K."/>
        </authorList>
    </citation>
    <scope>NUCLEOTIDE SEQUENCE [LARGE SCALE GENOMIC DNA]</scope>
    <source>
        <strain evidence="1 2">YIM 96934</strain>
    </source>
</reference>
<name>A0A329QIN7_9ACTN</name>
<evidence type="ECO:0000313" key="1">
    <source>
        <dbReference type="EMBL" id="RAW10298.1"/>
    </source>
</evidence>
<dbReference type="Gene3D" id="3.40.50.300">
    <property type="entry name" value="P-loop containing nucleotide triphosphate hydrolases"/>
    <property type="match status" value="2"/>
</dbReference>
<dbReference type="GO" id="GO:0016301">
    <property type="term" value="F:kinase activity"/>
    <property type="evidence" value="ECO:0007669"/>
    <property type="project" value="UniProtKB-KW"/>
</dbReference>
<protein>
    <submittedName>
        <fullName evidence="1">Nucleoside/nucleotide kinase family protein</fullName>
    </submittedName>
</protein>
<sequence>MSPSGAEFEDLADRLLRRRSGDTARVVVGVVGVPGAGKSTFTEALDRTLGSVAASVPMDGYHLADVELERLGLRDRKGAPETFDAYGYVALLARIRARPAHVVYAPGFERELEQPIAGAIPIGPEPDVVITEGNYLLLDRPEWRDVRSCLDEVWFVHTDDETRMRRLVDRHVRFGKSPEFATRWVERVDAPNARMIQETRDKADVLVDLTSWQGGEGKSEIHS</sequence>
<proteinExistence type="predicted"/>
<dbReference type="OrthoDB" id="3192509at2"/>
<dbReference type="SUPFAM" id="SSF52540">
    <property type="entry name" value="P-loop containing nucleoside triphosphate hydrolases"/>
    <property type="match status" value="1"/>
</dbReference>
<dbReference type="EMBL" id="QMIG01000027">
    <property type="protein sequence ID" value="RAW10298.1"/>
    <property type="molecule type" value="Genomic_DNA"/>
</dbReference>
<dbReference type="InterPro" id="IPR027417">
    <property type="entry name" value="P-loop_NTPase"/>
</dbReference>
<comment type="caution">
    <text evidence="1">The sequence shown here is derived from an EMBL/GenBank/DDBJ whole genome shotgun (WGS) entry which is preliminary data.</text>
</comment>
<accession>A0A329QIN7</accession>
<dbReference type="Pfam" id="PF03308">
    <property type="entry name" value="MeaB"/>
    <property type="match status" value="1"/>
</dbReference>
<dbReference type="NCBIfam" id="NF006743">
    <property type="entry name" value="PRK09270.1-2"/>
    <property type="match status" value="1"/>
</dbReference>
<evidence type="ECO:0000313" key="2">
    <source>
        <dbReference type="Proteomes" id="UP000250462"/>
    </source>
</evidence>
<dbReference type="PANTHER" id="PTHR10285">
    <property type="entry name" value="URIDINE KINASE"/>
    <property type="match status" value="1"/>
</dbReference>